<evidence type="ECO:0000313" key="3">
    <source>
        <dbReference type="EMBL" id="MCP2162161.1"/>
    </source>
</evidence>
<evidence type="ECO:0000256" key="1">
    <source>
        <dbReference type="SAM" id="MobiDB-lite"/>
    </source>
</evidence>
<gene>
    <name evidence="3" type="ORF">LX12_003365</name>
</gene>
<proteinExistence type="predicted"/>
<feature type="region of interest" description="Disordered" evidence="1">
    <location>
        <begin position="1"/>
        <end position="60"/>
    </location>
</feature>
<evidence type="ECO:0008006" key="5">
    <source>
        <dbReference type="Google" id="ProtNLM"/>
    </source>
</evidence>
<name>A0ABT1H4Q2_9NOCA</name>
<feature type="transmembrane region" description="Helical" evidence="2">
    <location>
        <begin position="66"/>
        <end position="87"/>
    </location>
</feature>
<dbReference type="Proteomes" id="UP001205740">
    <property type="component" value="Unassembled WGS sequence"/>
</dbReference>
<feature type="region of interest" description="Disordered" evidence="1">
    <location>
        <begin position="101"/>
        <end position="120"/>
    </location>
</feature>
<keyword evidence="4" id="KW-1185">Reference proteome</keyword>
<feature type="compositionally biased region" description="Polar residues" evidence="1">
    <location>
        <begin position="101"/>
        <end position="111"/>
    </location>
</feature>
<evidence type="ECO:0000256" key="2">
    <source>
        <dbReference type="SAM" id="Phobius"/>
    </source>
</evidence>
<evidence type="ECO:0000313" key="4">
    <source>
        <dbReference type="Proteomes" id="UP001205740"/>
    </source>
</evidence>
<keyword evidence="2" id="KW-0812">Transmembrane</keyword>
<dbReference type="EMBL" id="JAMTCG010000006">
    <property type="protein sequence ID" value="MCP2162161.1"/>
    <property type="molecule type" value="Genomic_DNA"/>
</dbReference>
<keyword evidence="2" id="KW-1133">Transmembrane helix</keyword>
<organism evidence="3 4">
    <name type="scientific">Williamsia serinedens</name>
    <dbReference type="NCBI Taxonomy" id="391736"/>
    <lineage>
        <taxon>Bacteria</taxon>
        <taxon>Bacillati</taxon>
        <taxon>Actinomycetota</taxon>
        <taxon>Actinomycetes</taxon>
        <taxon>Mycobacteriales</taxon>
        <taxon>Nocardiaceae</taxon>
        <taxon>Williamsia</taxon>
    </lineage>
</organism>
<reference evidence="3 4" key="1">
    <citation type="submission" date="2022-06" db="EMBL/GenBank/DDBJ databases">
        <title>Genomic Encyclopedia of Archaeal and Bacterial Type Strains, Phase II (KMG-II): from individual species to whole genera.</title>
        <authorList>
            <person name="Goeker M."/>
        </authorList>
    </citation>
    <scope>NUCLEOTIDE SEQUENCE [LARGE SCALE GENOMIC DNA]</scope>
    <source>
        <strain evidence="3 4">DSM 45037</strain>
    </source>
</reference>
<protein>
    <recommendedName>
        <fullName evidence="5">DUF5666 domain-containing protein</fullName>
    </recommendedName>
</protein>
<keyword evidence="2" id="KW-0472">Membrane</keyword>
<sequence>MTEPHDPQQPADRAPYEAPVDETRPYASPAGPPPPFPPQGPPQQGGPVDGPPPPPARHGLVSRRTLAATGAAALVVGGVVGGLIGWASTDTAQPVRTTVAETQTPDSTHAQQGEHARKSRGVAGTITAINGSTWTIQTTQGDPFTVTIGSDTKFGTAKAPAQASDFAVGDRIVATGTRSGTTVEATRVVKRVARTAPSSGGASTTAPS</sequence>
<accession>A0ABT1H4Q2</accession>
<feature type="compositionally biased region" description="Pro residues" evidence="1">
    <location>
        <begin position="30"/>
        <end position="41"/>
    </location>
</feature>
<dbReference type="RefSeq" id="WP_253655723.1">
    <property type="nucleotide sequence ID" value="NZ_BAAAOE010000005.1"/>
</dbReference>
<comment type="caution">
    <text evidence="3">The sequence shown here is derived from an EMBL/GenBank/DDBJ whole genome shotgun (WGS) entry which is preliminary data.</text>
</comment>